<dbReference type="GO" id="GO:0180020">
    <property type="term" value="F:membrane bending activity"/>
    <property type="evidence" value="ECO:0007669"/>
    <property type="project" value="EnsemblFungi"/>
</dbReference>
<dbReference type="EMBL" id="KV453842">
    <property type="protein sequence ID" value="ODV90417.1"/>
    <property type="molecule type" value="Genomic_DNA"/>
</dbReference>
<dbReference type="PANTHER" id="PTHR12300">
    <property type="entry name" value="HVA22-LIKE PROTEINS"/>
    <property type="match status" value="1"/>
</dbReference>
<dbReference type="GO" id="GO:0007033">
    <property type="term" value="P:vacuole organization"/>
    <property type="evidence" value="ECO:0007669"/>
    <property type="project" value="EnsemblFungi"/>
</dbReference>
<dbReference type="GO" id="GO:0032541">
    <property type="term" value="C:cortical endoplasmic reticulum"/>
    <property type="evidence" value="ECO:0007669"/>
    <property type="project" value="EnsemblFungi"/>
</dbReference>
<reference evidence="10" key="1">
    <citation type="submission" date="2016-02" db="EMBL/GenBank/DDBJ databases">
        <title>Comparative genomics of biotechnologically important yeasts.</title>
        <authorList>
            <consortium name="DOE Joint Genome Institute"/>
            <person name="Riley R."/>
            <person name="Haridas S."/>
            <person name="Wolfe K.H."/>
            <person name="Lopes M.R."/>
            <person name="Hittinger C.T."/>
            <person name="Goker M."/>
            <person name="Salamov A."/>
            <person name="Wisecaver J."/>
            <person name="Long T.M."/>
            <person name="Aerts A.L."/>
            <person name="Barry K."/>
            <person name="Choi C."/>
            <person name="Clum A."/>
            <person name="Coughlan A.Y."/>
            <person name="Deshpande S."/>
            <person name="Douglass A.P."/>
            <person name="Hanson S.J."/>
            <person name="Klenk H.-P."/>
            <person name="Labutti K."/>
            <person name="Lapidus A."/>
            <person name="Lindquist E."/>
            <person name="Lipzen A."/>
            <person name="Meier-Kolthoff J.P."/>
            <person name="Ohm R.A."/>
            <person name="Otillar R.P."/>
            <person name="Pangilinan J."/>
            <person name="Peng Y."/>
            <person name="Rokas A."/>
            <person name="Rosa C.A."/>
            <person name="Scheuner C."/>
            <person name="Sibirny A.A."/>
            <person name="Slot J.C."/>
            <person name="Stielow J.B."/>
            <person name="Sun H."/>
            <person name="Kurtzman C.P."/>
            <person name="Blackwell M."/>
            <person name="Jeffries T.W."/>
            <person name="Grigoriev I.V."/>
        </authorList>
    </citation>
    <scope>NUCLEOTIDE SEQUENCE [LARGE SCALE GENOMIC DNA]</scope>
    <source>
        <strain evidence="10">NRRL Y-17796</strain>
    </source>
</reference>
<evidence type="ECO:0000256" key="8">
    <source>
        <dbReference type="RuleBase" id="RU362006"/>
    </source>
</evidence>
<dbReference type="GO" id="GO:0016020">
    <property type="term" value="C:membrane"/>
    <property type="evidence" value="ECO:0007669"/>
    <property type="project" value="UniProtKB-SubCell"/>
</dbReference>
<dbReference type="GO" id="GO:0034976">
    <property type="term" value="P:response to endoplasmic reticulum stress"/>
    <property type="evidence" value="ECO:0007669"/>
    <property type="project" value="EnsemblFungi"/>
</dbReference>
<dbReference type="Pfam" id="PF03134">
    <property type="entry name" value="TB2_DP1_HVA22"/>
    <property type="match status" value="1"/>
</dbReference>
<keyword evidence="10" id="KW-1185">Reference proteome</keyword>
<comment type="function">
    <text evidence="7">Required to generate and maintain the structure of the tubular endoplasmic reticulum network and the vacuole. Induces high curvature in membranes and causes membrane tubule formation. Involved in membrane/vesicle trafficking.</text>
</comment>
<organism evidence="9 10">
    <name type="scientific">Tortispora caseinolytica NRRL Y-17796</name>
    <dbReference type="NCBI Taxonomy" id="767744"/>
    <lineage>
        <taxon>Eukaryota</taxon>
        <taxon>Fungi</taxon>
        <taxon>Dikarya</taxon>
        <taxon>Ascomycota</taxon>
        <taxon>Saccharomycotina</taxon>
        <taxon>Trigonopsidomycetes</taxon>
        <taxon>Trigonopsidales</taxon>
        <taxon>Trigonopsidaceae</taxon>
        <taxon>Tortispora</taxon>
    </lineage>
</organism>
<dbReference type="Proteomes" id="UP000095023">
    <property type="component" value="Unassembled WGS sequence"/>
</dbReference>
<dbReference type="GO" id="GO:0032581">
    <property type="term" value="P:ER-dependent peroxisome organization"/>
    <property type="evidence" value="ECO:0007669"/>
    <property type="project" value="EnsemblFungi"/>
</dbReference>
<evidence type="ECO:0000313" key="10">
    <source>
        <dbReference type="Proteomes" id="UP000095023"/>
    </source>
</evidence>
<dbReference type="InterPro" id="IPR004345">
    <property type="entry name" value="TB2_DP1_HVA22"/>
</dbReference>
<dbReference type="PANTHER" id="PTHR12300:SF161">
    <property type="entry name" value="RECEPTOR EXPRESSION-ENHANCING PROTEIN"/>
    <property type="match status" value="1"/>
</dbReference>
<feature type="transmembrane region" description="Helical" evidence="8">
    <location>
        <begin position="56"/>
        <end position="74"/>
    </location>
</feature>
<evidence type="ECO:0000256" key="1">
    <source>
        <dbReference type="ARBA" id="ARBA00004141"/>
    </source>
</evidence>
<dbReference type="AlphaFoldDB" id="A0A1E4TFD8"/>
<gene>
    <name evidence="9" type="ORF">CANCADRAFT_106338</name>
</gene>
<dbReference type="GO" id="GO:0016192">
    <property type="term" value="P:vesicle-mediated transport"/>
    <property type="evidence" value="ECO:0007669"/>
    <property type="project" value="EnsemblFungi"/>
</dbReference>
<evidence type="ECO:0000256" key="3">
    <source>
        <dbReference type="ARBA" id="ARBA00019184"/>
    </source>
</evidence>
<evidence type="ECO:0000256" key="6">
    <source>
        <dbReference type="ARBA" id="ARBA00023136"/>
    </source>
</evidence>
<feature type="transmembrane region" description="Helical" evidence="8">
    <location>
        <begin position="86"/>
        <end position="106"/>
    </location>
</feature>
<evidence type="ECO:0000256" key="5">
    <source>
        <dbReference type="ARBA" id="ARBA00022989"/>
    </source>
</evidence>
<dbReference type="GO" id="GO:0005635">
    <property type="term" value="C:nuclear envelope"/>
    <property type="evidence" value="ECO:0007669"/>
    <property type="project" value="EnsemblFungi"/>
</dbReference>
<protein>
    <recommendedName>
        <fullName evidence="3 8">Protein YOP1</fullName>
    </recommendedName>
</protein>
<comment type="similarity">
    <text evidence="2 8">Belongs to the DP1 family.</text>
</comment>
<dbReference type="OrthoDB" id="10009287at2759"/>
<evidence type="ECO:0000256" key="4">
    <source>
        <dbReference type="ARBA" id="ARBA00022692"/>
    </source>
</evidence>
<dbReference type="GO" id="GO:0048309">
    <property type="term" value="P:endoplasmic reticulum inheritance"/>
    <property type="evidence" value="ECO:0007669"/>
    <property type="project" value="EnsemblFungi"/>
</dbReference>
<evidence type="ECO:0000256" key="7">
    <source>
        <dbReference type="ARBA" id="ARBA00045873"/>
    </source>
</evidence>
<dbReference type="GO" id="GO:0051292">
    <property type="term" value="P:nuclear pore complex assembly"/>
    <property type="evidence" value="ECO:0007669"/>
    <property type="project" value="EnsemblFungi"/>
</dbReference>
<proteinExistence type="inferred from homology"/>
<feature type="transmembrane region" description="Helical" evidence="8">
    <location>
        <begin position="112"/>
        <end position="135"/>
    </location>
</feature>
<dbReference type="GO" id="GO:1990809">
    <property type="term" value="P:endoplasmic reticulum tubular network membrane organization"/>
    <property type="evidence" value="ECO:0007669"/>
    <property type="project" value="EnsemblFungi"/>
</dbReference>
<evidence type="ECO:0000313" key="9">
    <source>
        <dbReference type="EMBL" id="ODV90417.1"/>
    </source>
</evidence>
<feature type="transmembrane region" description="Helical" evidence="8">
    <location>
        <begin position="32"/>
        <end position="50"/>
    </location>
</feature>
<name>A0A1E4TFD8_9ASCO</name>
<evidence type="ECO:0000256" key="2">
    <source>
        <dbReference type="ARBA" id="ARBA00008573"/>
    </source>
</evidence>
<keyword evidence="5 8" id="KW-1133">Transmembrane helix</keyword>
<keyword evidence="6 8" id="KW-0472">Membrane</keyword>
<comment type="subcellular location">
    <subcellularLocation>
        <location evidence="1 8">Membrane</location>
        <topology evidence="1 8">Multi-pass membrane protein</topology>
    </subcellularLocation>
</comment>
<keyword evidence="4 8" id="KW-0812">Transmembrane</keyword>
<accession>A0A1E4TFD8</accession>
<dbReference type="GO" id="GO:0032153">
    <property type="term" value="C:cell division site"/>
    <property type="evidence" value="ECO:0007669"/>
    <property type="project" value="EnsemblFungi"/>
</dbReference>
<sequence length="160" mass="17906">MSVNAYLSEIDKALSKFQYARIAEARTGIPKAYIALGFAGIYILMTFLNIGGVGALLANFAGLVVPGYFSLIALESPSDKDDKQFLTYWVIYAGFTVIEFWSRAILYWIPFYWFFKAILLLWLGLPQTAGAKFVYNSFLQPYAKKLHQYAGAPVDAGKSE</sequence>